<dbReference type="AlphaFoldDB" id="A0A1W0W8F4"/>
<keyword evidence="3" id="KW-0488">Methylation</keyword>
<accession>A0A1W0W8F4</accession>
<evidence type="ECO:0000313" key="9">
    <source>
        <dbReference type="Proteomes" id="UP000192578"/>
    </source>
</evidence>
<dbReference type="GO" id="GO:0007165">
    <property type="term" value="P:signal transduction"/>
    <property type="evidence" value="ECO:0007669"/>
    <property type="project" value="TreeGrafter"/>
</dbReference>
<keyword evidence="6" id="KW-0449">Lipoprotein</keyword>
<dbReference type="OrthoDB" id="265044at2759"/>
<evidence type="ECO:0000256" key="2">
    <source>
        <dbReference type="ARBA" id="ARBA00022475"/>
    </source>
</evidence>
<evidence type="ECO:0000256" key="6">
    <source>
        <dbReference type="ARBA" id="ARBA00023288"/>
    </source>
</evidence>
<feature type="compositionally biased region" description="Gly residues" evidence="7">
    <location>
        <begin position="339"/>
        <end position="348"/>
    </location>
</feature>
<keyword evidence="9" id="KW-1185">Reference proteome</keyword>
<dbReference type="SMART" id="SM00173">
    <property type="entry name" value="RAS"/>
    <property type="match status" value="1"/>
</dbReference>
<dbReference type="GO" id="GO:0031681">
    <property type="term" value="F:G-protein beta-subunit binding"/>
    <property type="evidence" value="ECO:0007669"/>
    <property type="project" value="TreeGrafter"/>
</dbReference>
<dbReference type="InterPro" id="IPR027417">
    <property type="entry name" value="P-loop_NTPase"/>
</dbReference>
<keyword evidence="4" id="KW-0547">Nucleotide-binding</keyword>
<evidence type="ECO:0000256" key="7">
    <source>
        <dbReference type="SAM" id="MobiDB-lite"/>
    </source>
</evidence>
<keyword evidence="4" id="KW-0342">GTP-binding</keyword>
<feature type="compositionally biased region" description="Basic residues" evidence="7">
    <location>
        <begin position="308"/>
        <end position="333"/>
    </location>
</feature>
<protein>
    <submittedName>
        <fullName evidence="8">Dexamethasone-induced Ras-related protein 1</fullName>
    </submittedName>
</protein>
<dbReference type="Gene3D" id="3.40.50.300">
    <property type="entry name" value="P-loop containing nucleotide triphosphate hydrolases"/>
    <property type="match status" value="1"/>
</dbReference>
<feature type="compositionally biased region" description="Basic and acidic residues" evidence="7">
    <location>
        <begin position="363"/>
        <end position="376"/>
    </location>
</feature>
<dbReference type="EMBL" id="MTYJ01000170">
    <property type="protein sequence ID" value="OQV11473.1"/>
    <property type="molecule type" value="Genomic_DNA"/>
</dbReference>
<dbReference type="InterPro" id="IPR052236">
    <property type="entry name" value="Small_GTPase_RasD"/>
</dbReference>
<dbReference type="GO" id="GO:0003924">
    <property type="term" value="F:GTPase activity"/>
    <property type="evidence" value="ECO:0007669"/>
    <property type="project" value="InterPro"/>
</dbReference>
<gene>
    <name evidence="8" type="ORF">BV898_14202</name>
</gene>
<dbReference type="SMART" id="SM00175">
    <property type="entry name" value="RAB"/>
    <property type="match status" value="1"/>
</dbReference>
<dbReference type="GO" id="GO:0005886">
    <property type="term" value="C:plasma membrane"/>
    <property type="evidence" value="ECO:0007669"/>
    <property type="project" value="UniProtKB-SubCell"/>
</dbReference>
<evidence type="ECO:0000313" key="8">
    <source>
        <dbReference type="EMBL" id="OQV11473.1"/>
    </source>
</evidence>
<proteinExistence type="predicted"/>
<evidence type="ECO:0000256" key="4">
    <source>
        <dbReference type="ARBA" id="ARBA00023134"/>
    </source>
</evidence>
<dbReference type="PRINTS" id="PR00449">
    <property type="entry name" value="RASTRNSFRMNG"/>
</dbReference>
<dbReference type="Proteomes" id="UP000192578">
    <property type="component" value="Unassembled WGS sequence"/>
</dbReference>
<comment type="caution">
    <text evidence="8">The sequence shown here is derived from an EMBL/GenBank/DDBJ whole genome shotgun (WGS) entry which is preliminary data.</text>
</comment>
<evidence type="ECO:0000256" key="3">
    <source>
        <dbReference type="ARBA" id="ARBA00022481"/>
    </source>
</evidence>
<dbReference type="PANTHER" id="PTHR46149">
    <property type="entry name" value="MIP08469P"/>
    <property type="match status" value="1"/>
</dbReference>
<organism evidence="8 9">
    <name type="scientific">Hypsibius exemplaris</name>
    <name type="common">Freshwater tardigrade</name>
    <dbReference type="NCBI Taxonomy" id="2072580"/>
    <lineage>
        <taxon>Eukaryota</taxon>
        <taxon>Metazoa</taxon>
        <taxon>Ecdysozoa</taxon>
        <taxon>Tardigrada</taxon>
        <taxon>Eutardigrada</taxon>
        <taxon>Parachela</taxon>
        <taxon>Hypsibioidea</taxon>
        <taxon>Hypsibiidae</taxon>
        <taxon>Hypsibius</taxon>
    </lineage>
</organism>
<evidence type="ECO:0000256" key="1">
    <source>
        <dbReference type="ARBA" id="ARBA00004193"/>
    </source>
</evidence>
<sequence length="376" mass="42005">MHETAGQPLFPSNCFRFPVGGEDINCVRRFLYDDFNESYVPTIEDFHRKIYKIHNEVYQLDILDTSGIHRFRQCDVFSSSREALRLREQIIESIQSAPGSNKKDKHQTKNQGVPIPMIIVGNKCDKTAADAASAGSQQQQAVPATEVEHILQRFKDRVAFIECSSRENVNIVELFETLFILADLPDEMIPNAGRRISLTHGGNQIQLNNGRGGSAYRASAASSDPTRMRSNMNASAFTRFHAELQRMLHLKRSTGRRSGIGGTVVSHPSRHGITLRRRLSDAYSALITNVRRPSIKADLIMVQEKREHGHGHHASSAHGTLRAKCRNKKRPRNRQAAASGGGRGGGGGLEREMSSATVDSDEEQAHHRWREKFCCA</sequence>
<evidence type="ECO:0000256" key="5">
    <source>
        <dbReference type="ARBA" id="ARBA00023136"/>
    </source>
</evidence>
<dbReference type="InterPro" id="IPR001806">
    <property type="entry name" value="Small_GTPase"/>
</dbReference>
<dbReference type="PANTHER" id="PTHR46149:SF3">
    <property type="entry name" value="MIP08469P"/>
    <property type="match status" value="1"/>
</dbReference>
<dbReference type="GO" id="GO:0005525">
    <property type="term" value="F:GTP binding"/>
    <property type="evidence" value="ECO:0007669"/>
    <property type="project" value="UniProtKB-KW"/>
</dbReference>
<keyword evidence="2" id="KW-1003">Cell membrane</keyword>
<dbReference type="PROSITE" id="PS51421">
    <property type="entry name" value="RAS"/>
    <property type="match status" value="1"/>
</dbReference>
<name>A0A1W0W8F4_HYPEX</name>
<keyword evidence="5" id="KW-0472">Membrane</keyword>
<reference evidence="9" key="1">
    <citation type="submission" date="2017-01" db="EMBL/GenBank/DDBJ databases">
        <title>Comparative genomics of anhydrobiosis in the tardigrade Hypsibius dujardini.</title>
        <authorList>
            <person name="Yoshida Y."/>
            <person name="Koutsovoulos G."/>
            <person name="Laetsch D."/>
            <person name="Stevens L."/>
            <person name="Kumar S."/>
            <person name="Horikawa D."/>
            <person name="Ishino K."/>
            <person name="Komine S."/>
            <person name="Tomita M."/>
            <person name="Blaxter M."/>
            <person name="Arakawa K."/>
        </authorList>
    </citation>
    <scope>NUCLEOTIDE SEQUENCE [LARGE SCALE GENOMIC DNA]</scope>
    <source>
        <strain evidence="9">Z151</strain>
    </source>
</reference>
<dbReference type="Pfam" id="PF00071">
    <property type="entry name" value="Ras"/>
    <property type="match status" value="1"/>
</dbReference>
<feature type="region of interest" description="Disordered" evidence="7">
    <location>
        <begin position="306"/>
        <end position="376"/>
    </location>
</feature>
<feature type="compositionally biased region" description="Low complexity" evidence="7">
    <location>
        <begin position="214"/>
        <end position="223"/>
    </location>
</feature>
<dbReference type="SUPFAM" id="SSF52540">
    <property type="entry name" value="P-loop containing nucleoside triphosphate hydrolases"/>
    <property type="match status" value="1"/>
</dbReference>
<comment type="subcellular location">
    <subcellularLocation>
        <location evidence="1">Cell membrane</location>
        <topology evidence="1">Lipid-anchor</topology>
    </subcellularLocation>
</comment>
<feature type="region of interest" description="Disordered" evidence="7">
    <location>
        <begin position="202"/>
        <end position="229"/>
    </location>
</feature>